<gene>
    <name evidence="7" type="primary">LOC102802740</name>
</gene>
<evidence type="ECO:0000256" key="4">
    <source>
        <dbReference type="ARBA" id="ARBA00022576"/>
    </source>
</evidence>
<dbReference type="Proteomes" id="UP000694865">
    <property type="component" value="Unplaced"/>
</dbReference>
<evidence type="ECO:0000256" key="5">
    <source>
        <dbReference type="ARBA" id="ARBA00022679"/>
    </source>
</evidence>
<sequence>KSRSPLPAADVNDMMEDCKEMGLLLGKAGLHSNVLRIKPPMCITLSDADFAIDVIEKSIKNHYDRTKTQSYKMRQNVTVETVPMFTP</sequence>
<feature type="non-terminal residue" evidence="7">
    <location>
        <position position="1"/>
    </location>
</feature>
<evidence type="ECO:0000256" key="2">
    <source>
        <dbReference type="ARBA" id="ARBA00004173"/>
    </source>
</evidence>
<dbReference type="RefSeq" id="XP_006815377.1">
    <property type="nucleotide sequence ID" value="XM_006815314.1"/>
</dbReference>
<evidence type="ECO:0000313" key="7">
    <source>
        <dbReference type="RefSeq" id="XP_006815377.1"/>
    </source>
</evidence>
<comment type="similarity">
    <text evidence="3">Belongs to the class-III pyridoxal-phosphate-dependent aminotransferase family.</text>
</comment>
<comment type="cofactor">
    <cofactor evidence="1">
        <name>pyridoxal 5'-phosphate</name>
        <dbReference type="ChEBI" id="CHEBI:597326"/>
    </cofactor>
</comment>
<accession>A0ABM0M5T6</accession>
<dbReference type="InterPro" id="IPR015422">
    <property type="entry name" value="PyrdxlP-dep_Trfase_small"/>
</dbReference>
<name>A0ABM0M5T6_SACKO</name>
<dbReference type="PANTHER" id="PTHR45688">
    <property type="match status" value="1"/>
</dbReference>
<keyword evidence="4" id="KW-0032">Aminotransferase</keyword>
<protein>
    <submittedName>
        <fullName evidence="7">Alanine--glyoxylate aminotransferase 2, mitochondrial-like</fullName>
    </submittedName>
</protein>
<evidence type="ECO:0000256" key="3">
    <source>
        <dbReference type="ARBA" id="ARBA00008954"/>
    </source>
</evidence>
<dbReference type="PANTHER" id="PTHR45688:SF3">
    <property type="entry name" value="ALANINE--GLYOXYLATE AMINOTRANSFERASE 2, MITOCHONDRIAL"/>
    <property type="match status" value="1"/>
</dbReference>
<dbReference type="SUPFAM" id="SSF53383">
    <property type="entry name" value="PLP-dependent transferases"/>
    <property type="match status" value="1"/>
</dbReference>
<dbReference type="GeneID" id="102802740"/>
<evidence type="ECO:0000256" key="1">
    <source>
        <dbReference type="ARBA" id="ARBA00001933"/>
    </source>
</evidence>
<organism evidence="6 7">
    <name type="scientific">Saccoglossus kowalevskii</name>
    <name type="common">Acorn worm</name>
    <dbReference type="NCBI Taxonomy" id="10224"/>
    <lineage>
        <taxon>Eukaryota</taxon>
        <taxon>Metazoa</taxon>
        <taxon>Hemichordata</taxon>
        <taxon>Enteropneusta</taxon>
        <taxon>Harrimaniidae</taxon>
        <taxon>Saccoglossus</taxon>
    </lineage>
</organism>
<proteinExistence type="inferred from homology"/>
<keyword evidence="5" id="KW-0808">Transferase</keyword>
<keyword evidence="6" id="KW-1185">Reference proteome</keyword>
<reference evidence="7" key="1">
    <citation type="submission" date="2025-08" db="UniProtKB">
        <authorList>
            <consortium name="RefSeq"/>
        </authorList>
    </citation>
    <scope>IDENTIFICATION</scope>
    <source>
        <tissue evidence="7">Testes</tissue>
    </source>
</reference>
<comment type="subcellular location">
    <subcellularLocation>
        <location evidence="2">Mitochondrion</location>
    </subcellularLocation>
</comment>
<dbReference type="Gene3D" id="3.90.1150.10">
    <property type="entry name" value="Aspartate Aminotransferase, domain 1"/>
    <property type="match status" value="1"/>
</dbReference>
<dbReference type="InterPro" id="IPR015424">
    <property type="entry name" value="PyrdxlP-dep_Trfase"/>
</dbReference>
<evidence type="ECO:0000313" key="6">
    <source>
        <dbReference type="Proteomes" id="UP000694865"/>
    </source>
</evidence>